<feature type="region of interest" description="Disordered" evidence="1">
    <location>
        <begin position="42"/>
        <end position="78"/>
    </location>
</feature>
<proteinExistence type="predicted"/>
<dbReference type="EMBL" id="CAXLJM020000072">
    <property type="protein sequence ID" value="CAL8126882.1"/>
    <property type="molecule type" value="Genomic_DNA"/>
</dbReference>
<dbReference type="Proteomes" id="UP001642540">
    <property type="component" value="Unassembled WGS sequence"/>
</dbReference>
<sequence length="99" mass="11199">MGHYGTVILLKNFLNYQLIHLQEDTKPPTERRPSILDRLLRRSSNSFSSDTNDPLPAGIASNIGGQKRKEIDEEEDEGVVTDIHKKYANPAIAIPMPWK</sequence>
<evidence type="ECO:0000313" key="3">
    <source>
        <dbReference type="Proteomes" id="UP001642540"/>
    </source>
</evidence>
<protein>
    <submittedName>
        <fullName evidence="2">Uncharacterized protein</fullName>
    </submittedName>
</protein>
<accession>A0ABP1RF34</accession>
<organism evidence="2 3">
    <name type="scientific">Orchesella dallaii</name>
    <dbReference type="NCBI Taxonomy" id="48710"/>
    <lineage>
        <taxon>Eukaryota</taxon>
        <taxon>Metazoa</taxon>
        <taxon>Ecdysozoa</taxon>
        <taxon>Arthropoda</taxon>
        <taxon>Hexapoda</taxon>
        <taxon>Collembola</taxon>
        <taxon>Entomobryomorpha</taxon>
        <taxon>Entomobryoidea</taxon>
        <taxon>Orchesellidae</taxon>
        <taxon>Orchesellinae</taxon>
        <taxon>Orchesella</taxon>
    </lineage>
</organism>
<name>A0ABP1RF34_9HEXA</name>
<comment type="caution">
    <text evidence="2">The sequence shown here is derived from an EMBL/GenBank/DDBJ whole genome shotgun (WGS) entry which is preliminary data.</text>
</comment>
<gene>
    <name evidence="2" type="ORF">ODALV1_LOCUS21595</name>
</gene>
<evidence type="ECO:0000313" key="2">
    <source>
        <dbReference type="EMBL" id="CAL8126882.1"/>
    </source>
</evidence>
<reference evidence="2 3" key="1">
    <citation type="submission" date="2024-08" db="EMBL/GenBank/DDBJ databases">
        <authorList>
            <person name="Cucini C."/>
            <person name="Frati F."/>
        </authorList>
    </citation>
    <scope>NUCLEOTIDE SEQUENCE [LARGE SCALE GENOMIC DNA]</scope>
</reference>
<keyword evidence="3" id="KW-1185">Reference proteome</keyword>
<evidence type="ECO:0000256" key="1">
    <source>
        <dbReference type="SAM" id="MobiDB-lite"/>
    </source>
</evidence>